<protein>
    <submittedName>
        <fullName evidence="2">Transglutaminase-like superfamily protein</fullName>
    </submittedName>
</protein>
<dbReference type="Proteomes" id="UP000198215">
    <property type="component" value="Chromosome I"/>
</dbReference>
<evidence type="ECO:0000259" key="1">
    <source>
        <dbReference type="Pfam" id="PF01841"/>
    </source>
</evidence>
<gene>
    <name evidence="2" type="ORF">GA0070614_5885</name>
</gene>
<sequence>MDRHMLEFYSRPSEMSAVGRHLATLDGLPSHLDTLVRTVQHLVVYDAVAGDFYGAEIPEERQEEIHIRPAERKLDQILALDNRPLTVERPAERRLAGRCHHYTLLLVSLLRAHGIPARARCGFGAYFIPGKFEDHWVCEYWNTDQQRWVLVDAQLDEVWRAKLSFPHDHLDVPRDAFLVAGDAWRRCRTEGVDPELFGIELANMRGLWFVAGDLVRDLAALNKVELLPWDVWGAQPGPDEQLDDEQLALFDRIAGFSRDPDASFDEMRELFADQRLHVPQKVFNSLRQRTEQL</sequence>
<dbReference type="SUPFAM" id="SSF54001">
    <property type="entry name" value="Cysteine proteinases"/>
    <property type="match status" value="1"/>
</dbReference>
<keyword evidence="3" id="KW-1185">Reference proteome</keyword>
<dbReference type="InterPro" id="IPR038765">
    <property type="entry name" value="Papain-like_cys_pep_sf"/>
</dbReference>
<dbReference type="AlphaFoldDB" id="A0A1C5K0D5"/>
<dbReference type="InterPro" id="IPR002931">
    <property type="entry name" value="Transglutaminase-like"/>
</dbReference>
<accession>A0A1C5K0D5</accession>
<dbReference type="EMBL" id="LT607753">
    <property type="protein sequence ID" value="SCG76284.1"/>
    <property type="molecule type" value="Genomic_DNA"/>
</dbReference>
<reference evidence="3" key="1">
    <citation type="submission" date="2016-06" db="EMBL/GenBank/DDBJ databases">
        <authorList>
            <person name="Varghese N."/>
            <person name="Submissions Spin"/>
        </authorList>
    </citation>
    <scope>NUCLEOTIDE SEQUENCE [LARGE SCALE GENOMIC DNA]</scope>
    <source>
        <strain evidence="3">DSM 45161</strain>
    </source>
</reference>
<feature type="domain" description="Transglutaminase-like" evidence="1">
    <location>
        <begin position="96"/>
        <end position="153"/>
    </location>
</feature>
<proteinExistence type="predicted"/>
<organism evidence="2 3">
    <name type="scientific">Micromonospora coxensis</name>
    <dbReference type="NCBI Taxonomy" id="356852"/>
    <lineage>
        <taxon>Bacteria</taxon>
        <taxon>Bacillati</taxon>
        <taxon>Actinomycetota</taxon>
        <taxon>Actinomycetes</taxon>
        <taxon>Micromonosporales</taxon>
        <taxon>Micromonosporaceae</taxon>
        <taxon>Micromonospora</taxon>
    </lineage>
</organism>
<dbReference type="Gene3D" id="3.10.620.30">
    <property type="match status" value="1"/>
</dbReference>
<dbReference type="OrthoDB" id="148799at2"/>
<dbReference type="RefSeq" id="WP_088978931.1">
    <property type="nucleotide sequence ID" value="NZ_LT607753.1"/>
</dbReference>
<evidence type="ECO:0000313" key="2">
    <source>
        <dbReference type="EMBL" id="SCG76284.1"/>
    </source>
</evidence>
<dbReference type="Pfam" id="PF01841">
    <property type="entry name" value="Transglut_core"/>
    <property type="match status" value="1"/>
</dbReference>
<name>A0A1C5K0D5_9ACTN</name>
<evidence type="ECO:0000313" key="3">
    <source>
        <dbReference type="Proteomes" id="UP000198215"/>
    </source>
</evidence>